<organism evidence="2 3">
    <name type="scientific">Dipteronia sinensis</name>
    <dbReference type="NCBI Taxonomy" id="43782"/>
    <lineage>
        <taxon>Eukaryota</taxon>
        <taxon>Viridiplantae</taxon>
        <taxon>Streptophyta</taxon>
        <taxon>Embryophyta</taxon>
        <taxon>Tracheophyta</taxon>
        <taxon>Spermatophyta</taxon>
        <taxon>Magnoliopsida</taxon>
        <taxon>eudicotyledons</taxon>
        <taxon>Gunneridae</taxon>
        <taxon>Pentapetalae</taxon>
        <taxon>rosids</taxon>
        <taxon>malvids</taxon>
        <taxon>Sapindales</taxon>
        <taxon>Sapindaceae</taxon>
        <taxon>Hippocastanoideae</taxon>
        <taxon>Acereae</taxon>
        <taxon>Dipteronia</taxon>
    </lineage>
</organism>
<name>A0AAE0E7A1_9ROSI</name>
<sequence length="174" mass="19511">MEKTLTHGNISNVDFGNYVTATIYATEEGSGCFFGNANTTTDATITFQGSEYVVPAWSVSILPDCKSEEYNTAKVNAQTSLMVKKCNEAEEEPASLKWVWRPEIIYGPVLERKGKFAARKLIDQKQINDESDYLWYMASVNLNDDDLIWRDNMTLCVNGSGHALHAYVNGEYLS</sequence>
<protein>
    <recommendedName>
        <fullName evidence="1">Beta-galactosidase beta-sandwich domain-containing protein</fullName>
    </recommendedName>
</protein>
<dbReference type="PANTHER" id="PTHR23421">
    <property type="entry name" value="BETA-GALACTOSIDASE RELATED"/>
    <property type="match status" value="1"/>
</dbReference>
<dbReference type="InterPro" id="IPR001944">
    <property type="entry name" value="Glycoside_Hdrlase_35"/>
</dbReference>
<evidence type="ECO:0000313" key="3">
    <source>
        <dbReference type="Proteomes" id="UP001281410"/>
    </source>
</evidence>
<proteinExistence type="predicted"/>
<accession>A0AAE0E7A1</accession>
<dbReference type="InterPro" id="IPR008979">
    <property type="entry name" value="Galactose-bd-like_sf"/>
</dbReference>
<dbReference type="Pfam" id="PF17834">
    <property type="entry name" value="GHD"/>
    <property type="match status" value="1"/>
</dbReference>
<keyword evidence="3" id="KW-1185">Reference proteome</keyword>
<gene>
    <name evidence="2" type="ORF">Dsin_018058</name>
</gene>
<dbReference type="GO" id="GO:0004553">
    <property type="term" value="F:hydrolase activity, hydrolyzing O-glycosyl compounds"/>
    <property type="evidence" value="ECO:0007669"/>
    <property type="project" value="InterPro"/>
</dbReference>
<dbReference type="EMBL" id="JANJYJ010000005">
    <property type="protein sequence ID" value="KAK3213352.1"/>
    <property type="molecule type" value="Genomic_DNA"/>
</dbReference>
<dbReference type="GO" id="GO:0005975">
    <property type="term" value="P:carbohydrate metabolic process"/>
    <property type="evidence" value="ECO:0007669"/>
    <property type="project" value="InterPro"/>
</dbReference>
<comment type="caution">
    <text evidence="2">The sequence shown here is derived from an EMBL/GenBank/DDBJ whole genome shotgun (WGS) entry which is preliminary data.</text>
</comment>
<feature type="domain" description="Beta-galactosidase beta-sandwich" evidence="1">
    <location>
        <begin position="20"/>
        <end position="75"/>
    </location>
</feature>
<dbReference type="SUPFAM" id="SSF49785">
    <property type="entry name" value="Galactose-binding domain-like"/>
    <property type="match status" value="1"/>
</dbReference>
<evidence type="ECO:0000313" key="2">
    <source>
        <dbReference type="EMBL" id="KAK3213352.1"/>
    </source>
</evidence>
<dbReference type="InterPro" id="IPR041392">
    <property type="entry name" value="GHD"/>
</dbReference>
<dbReference type="AlphaFoldDB" id="A0AAE0E7A1"/>
<reference evidence="2" key="1">
    <citation type="journal article" date="2023" name="Plant J.">
        <title>Genome sequences and population genomics provide insights into the demographic history, inbreeding, and mutation load of two 'living fossil' tree species of Dipteronia.</title>
        <authorList>
            <person name="Feng Y."/>
            <person name="Comes H.P."/>
            <person name="Chen J."/>
            <person name="Zhu S."/>
            <person name="Lu R."/>
            <person name="Zhang X."/>
            <person name="Li P."/>
            <person name="Qiu J."/>
            <person name="Olsen K.M."/>
            <person name="Qiu Y."/>
        </authorList>
    </citation>
    <scope>NUCLEOTIDE SEQUENCE</scope>
    <source>
        <strain evidence="2">NBL</strain>
    </source>
</reference>
<evidence type="ECO:0000259" key="1">
    <source>
        <dbReference type="Pfam" id="PF17834"/>
    </source>
</evidence>
<dbReference type="Proteomes" id="UP001281410">
    <property type="component" value="Unassembled WGS sequence"/>
</dbReference>